<evidence type="ECO:0000313" key="1">
    <source>
        <dbReference type="EMBL" id="EKM58542.1"/>
    </source>
</evidence>
<dbReference type="AlphaFoldDB" id="K5X6N4"/>
<dbReference type="Proteomes" id="UP000008370">
    <property type="component" value="Unassembled WGS sequence"/>
</dbReference>
<feature type="non-terminal residue" evidence="1">
    <location>
        <position position="1"/>
    </location>
</feature>
<protein>
    <submittedName>
        <fullName evidence="1">Uncharacterized protein</fullName>
    </submittedName>
</protein>
<dbReference type="STRING" id="650164.K5X6N4"/>
<feature type="non-terminal residue" evidence="1">
    <location>
        <position position="95"/>
    </location>
</feature>
<dbReference type="GeneID" id="18920135"/>
<reference evidence="1 2" key="1">
    <citation type="journal article" date="2012" name="BMC Genomics">
        <title>Comparative genomics of the white-rot fungi, Phanerochaete carnosa and P. chrysosporium, to elucidate the genetic basis of the distinct wood types they colonize.</title>
        <authorList>
            <person name="Suzuki H."/>
            <person name="MacDonald J."/>
            <person name="Syed K."/>
            <person name="Salamov A."/>
            <person name="Hori C."/>
            <person name="Aerts A."/>
            <person name="Henrissat B."/>
            <person name="Wiebenga A."/>
            <person name="vanKuyk P.A."/>
            <person name="Barry K."/>
            <person name="Lindquist E."/>
            <person name="LaButti K."/>
            <person name="Lapidus A."/>
            <person name="Lucas S."/>
            <person name="Coutinho P."/>
            <person name="Gong Y."/>
            <person name="Samejima M."/>
            <person name="Mahadevan R."/>
            <person name="Abou-Zaid M."/>
            <person name="de Vries R.P."/>
            <person name="Igarashi K."/>
            <person name="Yadav J.S."/>
            <person name="Grigoriev I.V."/>
            <person name="Master E.R."/>
        </authorList>
    </citation>
    <scope>NUCLEOTIDE SEQUENCE [LARGE SCALE GENOMIC DNA]</scope>
    <source>
        <strain evidence="1 2">HHB-10118-sp</strain>
    </source>
</reference>
<proteinExistence type="predicted"/>
<evidence type="ECO:0000313" key="2">
    <source>
        <dbReference type="Proteomes" id="UP000008370"/>
    </source>
</evidence>
<keyword evidence="2" id="KW-1185">Reference proteome</keyword>
<dbReference type="EMBL" id="JH930470">
    <property type="protein sequence ID" value="EKM58542.1"/>
    <property type="molecule type" value="Genomic_DNA"/>
</dbReference>
<dbReference type="InParanoid" id="K5X6N4"/>
<organism evidence="1 2">
    <name type="scientific">Phanerochaete carnosa (strain HHB-10118-sp)</name>
    <name type="common">White-rot fungus</name>
    <name type="synonym">Peniophora carnosa</name>
    <dbReference type="NCBI Taxonomy" id="650164"/>
    <lineage>
        <taxon>Eukaryota</taxon>
        <taxon>Fungi</taxon>
        <taxon>Dikarya</taxon>
        <taxon>Basidiomycota</taxon>
        <taxon>Agaricomycotina</taxon>
        <taxon>Agaricomycetes</taxon>
        <taxon>Polyporales</taxon>
        <taxon>Phanerochaetaceae</taxon>
        <taxon>Phanerochaete</taxon>
    </lineage>
</organism>
<dbReference type="OrthoDB" id="10262413at2759"/>
<accession>K5X6N4</accession>
<dbReference type="RefSeq" id="XP_007393851.1">
    <property type="nucleotide sequence ID" value="XM_007393789.1"/>
</dbReference>
<dbReference type="KEGG" id="pco:PHACADRAFT_59783"/>
<name>K5X6N4_PHACS</name>
<dbReference type="HOGENOM" id="CLU_2378462_0_0_1"/>
<gene>
    <name evidence="1" type="ORF">PHACADRAFT_59783</name>
</gene>
<sequence>NFNQLIKIKHTAFHKKVDLTMSEADKQDYCRTYIVFPSTVYSITKTFLVDAGLQNSYLSQIPMLIKASVNRVGAGMVRKGLALKLHVYINDCQSL</sequence>